<dbReference type="OrthoDB" id="9805604at2"/>
<dbReference type="RefSeq" id="WP_094325670.1">
    <property type="nucleotide sequence ID" value="NZ_CP022347.1"/>
</dbReference>
<evidence type="ECO:0000313" key="2">
    <source>
        <dbReference type="EMBL" id="ASQ30871.1"/>
    </source>
</evidence>
<dbReference type="SUPFAM" id="SSF53448">
    <property type="entry name" value="Nucleotide-diphospho-sugar transferases"/>
    <property type="match status" value="1"/>
</dbReference>
<keyword evidence="2" id="KW-0808">Transferase</keyword>
<organism evidence="2 3">
    <name type="scientific">Campylobacter avium LMG 24591</name>
    <dbReference type="NCBI Taxonomy" id="522484"/>
    <lineage>
        <taxon>Bacteria</taxon>
        <taxon>Pseudomonadati</taxon>
        <taxon>Campylobacterota</taxon>
        <taxon>Epsilonproteobacteria</taxon>
        <taxon>Campylobacterales</taxon>
        <taxon>Campylobacteraceae</taxon>
        <taxon>Campylobacter</taxon>
    </lineage>
</organism>
<proteinExistence type="inferred from homology"/>
<dbReference type="Pfam" id="PF02348">
    <property type="entry name" value="CTP_transf_3"/>
    <property type="match status" value="1"/>
</dbReference>
<dbReference type="InterPro" id="IPR050793">
    <property type="entry name" value="CMP-NeuNAc_synthase"/>
</dbReference>
<evidence type="ECO:0000313" key="3">
    <source>
        <dbReference type="Proteomes" id="UP000201169"/>
    </source>
</evidence>
<dbReference type="EC" id="2.7.7.82" evidence="2"/>
<dbReference type="KEGG" id="cavi:CAV_1245"/>
<name>A0A222MYI7_9BACT</name>
<dbReference type="CDD" id="cd02513">
    <property type="entry name" value="CMP-NeuAc_Synthase"/>
    <property type="match status" value="1"/>
</dbReference>
<keyword evidence="2" id="KW-0548">Nucleotidyltransferase</keyword>
<dbReference type="Gene3D" id="3.90.550.10">
    <property type="entry name" value="Spore Coat Polysaccharide Biosynthesis Protein SpsA, Chain A"/>
    <property type="match status" value="1"/>
</dbReference>
<evidence type="ECO:0000256" key="1">
    <source>
        <dbReference type="ARBA" id="ARBA00010726"/>
    </source>
</evidence>
<dbReference type="InterPro" id="IPR029044">
    <property type="entry name" value="Nucleotide-diphossugar_trans"/>
</dbReference>
<dbReference type="GO" id="GO:0008781">
    <property type="term" value="F:N-acylneuraminate cytidylyltransferase activity"/>
    <property type="evidence" value="ECO:0007669"/>
    <property type="project" value="TreeGrafter"/>
</dbReference>
<dbReference type="PANTHER" id="PTHR21485:SF6">
    <property type="entry name" value="N-ACYLNEURAMINATE CYTIDYLYLTRANSFERASE-RELATED"/>
    <property type="match status" value="1"/>
</dbReference>
<gene>
    <name evidence="2" type="primary">legF</name>
    <name evidence="2" type="ORF">CAV_1245</name>
</gene>
<reference evidence="2 3" key="1">
    <citation type="submission" date="2017-07" db="EMBL/GenBank/DDBJ databases">
        <title>Analysis of two Campylobacter avium genomes and identification of a novel hippuricase gene.</title>
        <authorList>
            <person name="Miller W.G."/>
            <person name="Chapman M.H."/>
            <person name="Yee E."/>
            <person name="Revez J."/>
            <person name="Bono J.L."/>
            <person name="Rossi M."/>
        </authorList>
    </citation>
    <scope>NUCLEOTIDE SEQUENCE [LARGE SCALE GENOMIC DNA]</scope>
    <source>
        <strain evidence="2 3">LMG 24591</strain>
    </source>
</reference>
<protein>
    <submittedName>
        <fullName evidence="2">CMP-legionaminic acid synthetase</fullName>
        <ecNumber evidence="2">2.7.7.82</ecNumber>
    </submittedName>
</protein>
<accession>A0A222MYI7</accession>
<dbReference type="InterPro" id="IPR003329">
    <property type="entry name" value="Cytidylyl_trans"/>
</dbReference>
<keyword evidence="3" id="KW-1185">Reference proteome</keyword>
<sequence length="236" mass="26840">MAEILCSICARGGSKGVKNKNIRLINGLELIAYSIYQAKNSKLFKHIVVSTDSDEIAAVAKKHGAEVFFKREAKLSSDTAAKVPVIRDCLLRSEKHYGKKFDYVVDLDATAPLRTSTDIVKAYELFIKEKKENLITACEARKNPYFNMVEVKDDKSVVLCKRSSFRRRQDAPPVYDMNASIYIFTRARLMKTDVVFGKHTALYLMDKTSAFDIDDELDFKIVSMLISEKNLKIKDF</sequence>
<dbReference type="EMBL" id="CP022347">
    <property type="protein sequence ID" value="ASQ30871.1"/>
    <property type="molecule type" value="Genomic_DNA"/>
</dbReference>
<dbReference type="AlphaFoldDB" id="A0A222MYI7"/>
<dbReference type="PANTHER" id="PTHR21485">
    <property type="entry name" value="HAD SUPERFAMILY MEMBERS CMAS AND KDSC"/>
    <property type="match status" value="1"/>
</dbReference>
<comment type="similarity">
    <text evidence="1">Belongs to the CMP-NeuNAc synthase family.</text>
</comment>
<dbReference type="Proteomes" id="UP000201169">
    <property type="component" value="Chromosome"/>
</dbReference>